<feature type="transmembrane region" description="Helical" evidence="1">
    <location>
        <begin position="12"/>
        <end position="36"/>
    </location>
</feature>
<comment type="caution">
    <text evidence="2">The sequence shown here is derived from an EMBL/GenBank/DDBJ whole genome shotgun (WGS) entry which is preliminary data.</text>
</comment>
<protein>
    <submittedName>
        <fullName evidence="2">Uncharacterized protein</fullName>
    </submittedName>
</protein>
<keyword evidence="1" id="KW-0472">Membrane</keyword>
<dbReference type="EMBL" id="NOJY02000009">
    <property type="protein sequence ID" value="RDY28100.1"/>
    <property type="molecule type" value="Genomic_DNA"/>
</dbReference>
<evidence type="ECO:0000313" key="2">
    <source>
        <dbReference type="EMBL" id="RDY28100.1"/>
    </source>
</evidence>
<organism evidence="2 3">
    <name type="scientific">Romboutsia weinsteinii</name>
    <dbReference type="NCBI Taxonomy" id="2020949"/>
    <lineage>
        <taxon>Bacteria</taxon>
        <taxon>Bacillati</taxon>
        <taxon>Bacillota</taxon>
        <taxon>Clostridia</taxon>
        <taxon>Peptostreptococcales</taxon>
        <taxon>Peptostreptococcaceae</taxon>
        <taxon>Romboutsia</taxon>
    </lineage>
</organism>
<reference evidence="2 3" key="1">
    <citation type="journal article" date="2017" name="Genome Announc.">
        <title>Draft Genome Sequence of Romboutsia weinsteinii sp. nov. Strain CCRI-19649(T) Isolated from Surface Water.</title>
        <authorList>
            <person name="Maheux A.F."/>
            <person name="Boudreau D.K."/>
            <person name="Berube E."/>
            <person name="Boissinot M."/>
            <person name="Cantin P."/>
            <person name="Raymond F."/>
            <person name="Corbeil J."/>
            <person name="Omar R.F."/>
            <person name="Bergeron M.G."/>
        </authorList>
    </citation>
    <scope>NUCLEOTIDE SEQUENCE [LARGE SCALE GENOMIC DNA]</scope>
    <source>
        <strain evidence="2 3">CCRI-19649</strain>
    </source>
</reference>
<dbReference type="OrthoDB" id="9983272at2"/>
<feature type="transmembrane region" description="Helical" evidence="1">
    <location>
        <begin position="48"/>
        <end position="69"/>
    </location>
</feature>
<dbReference type="AlphaFoldDB" id="A0A371J5N8"/>
<accession>A0A371J5N8</accession>
<keyword evidence="3" id="KW-1185">Reference proteome</keyword>
<keyword evidence="1" id="KW-1133">Transmembrane helix</keyword>
<proteinExistence type="predicted"/>
<evidence type="ECO:0000256" key="1">
    <source>
        <dbReference type="SAM" id="Phobius"/>
    </source>
</evidence>
<feature type="transmembrane region" description="Helical" evidence="1">
    <location>
        <begin position="75"/>
        <end position="93"/>
    </location>
</feature>
<sequence length="94" mass="10483">MLAISNKNLKLLSSSIIAITVLINIAAFFILPDQILVQINQSHTMSKLFVLPMIPILQFLIFTISREIYDSTLKIIGLIIIFIADIAVIAMNLI</sequence>
<gene>
    <name evidence="2" type="ORF">CHL78_007300</name>
</gene>
<evidence type="ECO:0000313" key="3">
    <source>
        <dbReference type="Proteomes" id="UP000215694"/>
    </source>
</evidence>
<name>A0A371J5N8_9FIRM</name>
<dbReference type="Proteomes" id="UP000215694">
    <property type="component" value="Unassembled WGS sequence"/>
</dbReference>
<dbReference type="RefSeq" id="WP_094367746.1">
    <property type="nucleotide sequence ID" value="NZ_NOJY02000009.1"/>
</dbReference>
<keyword evidence="1" id="KW-0812">Transmembrane</keyword>